<sequence length="620" mass="68133">MPDIRDRIYQPRLRALEPSIYPRIAFTVRNQGGLQSCTGHALAHAIDCLLHREELQSAAKRVSARMLYEMAKRNDEWAGTSYVGSSIRGAIKGFYRNGACSEALAPDGTDGDWTLTYEMAKDARGTRLGAYYRLQPDLTDFHAAIDEVGAIYVSAHIHENWTSPHKRQTAEGWTGEYQIKPGGPAAGGHAFALVGYDAEGFWVLNSWGSEWGRGGVAHWLYEDWAATMMDAWVLQLGVRAPSAFSAFPRSVPSGVVVPNAASAPNRGDIVGHFINIDDGRYVLDGRYASPTAAEMDETIKRIVDPNSNKDVGKDTGKGYDHLLIYAHGGLNTPDDEANRIAVWKRNEIFSRNRIYNFHLMWGSGFIDEAFGPLSQTANARAGGILGDVLFETIGKPLGTRAWRNMKQDARAAFLQNRQDGYGGGLYGLSMLLKGLDKAGRRPKLHLVGHSAGAIILGRFLEVFKDIGLANIELETIHLMAPACTVDFFNALYGPYLRKNSPLVGKLYMYNLDGRLELDDKVGVAPLPSYSHSLLYLVSRAYEDAPNTPLAGMQIYDSFTASYKQLSTSYSVGKDTGPTSHGGFDNDPATLTAIMSRILGGKVPEPRRPASSRATDRFNQR</sequence>
<organism evidence="2 3">
    <name type="scientific">Mesorhizobium huakuii</name>
    <dbReference type="NCBI Taxonomy" id="28104"/>
    <lineage>
        <taxon>Bacteria</taxon>
        <taxon>Pseudomonadati</taxon>
        <taxon>Pseudomonadota</taxon>
        <taxon>Alphaproteobacteria</taxon>
        <taxon>Hyphomicrobiales</taxon>
        <taxon>Phyllobacteriaceae</taxon>
        <taxon>Mesorhizobium</taxon>
    </lineage>
</organism>
<accession>A0A7G6T363</accession>
<evidence type="ECO:0000313" key="2">
    <source>
        <dbReference type="EMBL" id="QND61195.1"/>
    </source>
</evidence>
<proteinExistence type="predicted"/>
<dbReference type="InterPro" id="IPR029058">
    <property type="entry name" value="AB_hydrolase_fold"/>
</dbReference>
<dbReference type="CDD" id="cd02619">
    <property type="entry name" value="Peptidase_C1"/>
    <property type="match status" value="1"/>
</dbReference>
<name>A0A7G6T363_9HYPH</name>
<dbReference type="Proteomes" id="UP000515465">
    <property type="component" value="Chromosome"/>
</dbReference>
<dbReference type="SUPFAM" id="SSF54001">
    <property type="entry name" value="Cysteine proteinases"/>
    <property type="match status" value="1"/>
</dbReference>
<gene>
    <name evidence="2" type="ORF">HB778_08645</name>
</gene>
<protein>
    <submittedName>
        <fullName evidence="2">C1 family peptidase</fullName>
    </submittedName>
</protein>
<reference evidence="2" key="1">
    <citation type="journal article" date="2020" name="Mol. Plant Microbe Interact.">
        <title>Complete genome sequences of four natural Pseudomonas isolates that catabolize a wide range of aromatic compounds relevant to lignin valorization.</title>
        <authorList>
            <person name="Hatmaker E.A."/>
            <person name="Presle G."/>
            <person name="Cannon O."/>
            <person name="Guss A.M."/>
            <person name="Elkins J.G."/>
        </authorList>
    </citation>
    <scope>NUCLEOTIDE SEQUENCE</scope>
    <source>
        <strain evidence="2">583</strain>
    </source>
</reference>
<dbReference type="EMBL" id="CP050296">
    <property type="protein sequence ID" value="QND61195.1"/>
    <property type="molecule type" value="Genomic_DNA"/>
</dbReference>
<dbReference type="AlphaFoldDB" id="A0A7G6T363"/>
<feature type="region of interest" description="Disordered" evidence="1">
    <location>
        <begin position="601"/>
        <end position="620"/>
    </location>
</feature>
<dbReference type="InterPro" id="IPR038765">
    <property type="entry name" value="Papain-like_cys_pep_sf"/>
</dbReference>
<evidence type="ECO:0000256" key="1">
    <source>
        <dbReference type="SAM" id="MobiDB-lite"/>
    </source>
</evidence>
<dbReference type="SUPFAM" id="SSF53474">
    <property type="entry name" value="alpha/beta-Hydrolases"/>
    <property type="match status" value="1"/>
</dbReference>
<evidence type="ECO:0000313" key="3">
    <source>
        <dbReference type="Proteomes" id="UP000515465"/>
    </source>
</evidence>
<feature type="compositionally biased region" description="Basic and acidic residues" evidence="1">
    <location>
        <begin position="603"/>
        <end position="620"/>
    </location>
</feature>
<dbReference type="Gene3D" id="3.90.70.10">
    <property type="entry name" value="Cysteine proteinases"/>
    <property type="match status" value="1"/>
</dbReference>